<dbReference type="PROSITE" id="PS50119">
    <property type="entry name" value="ZF_BBOX"/>
    <property type="match status" value="1"/>
</dbReference>
<dbReference type="Gene3D" id="3.30.160.60">
    <property type="entry name" value="Classic Zinc Finger"/>
    <property type="match status" value="1"/>
</dbReference>
<dbReference type="SMART" id="SM00449">
    <property type="entry name" value="SPRY"/>
    <property type="match status" value="2"/>
</dbReference>
<dbReference type="SMART" id="SM00336">
    <property type="entry name" value="BBOX"/>
    <property type="match status" value="1"/>
</dbReference>
<dbReference type="EMBL" id="WKFB01000233">
    <property type="protein sequence ID" value="KAF6730664.1"/>
    <property type="molecule type" value="Genomic_DNA"/>
</dbReference>
<keyword evidence="4" id="KW-0175">Coiled coil</keyword>
<dbReference type="SUPFAM" id="SSF49899">
    <property type="entry name" value="Concanavalin A-like lectins/glucanases"/>
    <property type="match status" value="2"/>
</dbReference>
<protein>
    <submittedName>
        <fullName evidence="7">Pyrin</fullName>
    </submittedName>
</protein>
<keyword evidence="2" id="KW-0862">Zinc</keyword>
<dbReference type="CDD" id="cd13733">
    <property type="entry name" value="SPRY_PRY_C-I_1"/>
    <property type="match status" value="1"/>
</dbReference>
<evidence type="ECO:0000313" key="7">
    <source>
        <dbReference type="EMBL" id="KAF6730664.1"/>
    </source>
</evidence>
<dbReference type="PANTHER" id="PTHR24103">
    <property type="entry name" value="E3 UBIQUITIN-PROTEIN LIGASE TRIM"/>
    <property type="match status" value="1"/>
</dbReference>
<dbReference type="AlphaFoldDB" id="A0A834FDR5"/>
<dbReference type="InterPro" id="IPR001870">
    <property type="entry name" value="B30.2/SPRY"/>
</dbReference>
<evidence type="ECO:0000259" key="5">
    <source>
        <dbReference type="PROSITE" id="PS50119"/>
    </source>
</evidence>
<dbReference type="InterPro" id="IPR000315">
    <property type="entry name" value="Znf_B-box"/>
</dbReference>
<dbReference type="InterPro" id="IPR058030">
    <property type="entry name" value="TRIM8/14/16/25/29/45/65_CC"/>
</dbReference>
<evidence type="ECO:0000256" key="3">
    <source>
        <dbReference type="PROSITE-ProRule" id="PRU00024"/>
    </source>
</evidence>
<reference evidence="7" key="1">
    <citation type="journal article" name="BMC Genomics">
        <title>Long-read sequencing and de novo genome assembly of marine medaka (Oryzias melastigma).</title>
        <authorList>
            <person name="Liang P."/>
            <person name="Saqib H.S.A."/>
            <person name="Ni X."/>
            <person name="Shen Y."/>
        </authorList>
    </citation>
    <scope>NUCLEOTIDE SEQUENCE</scope>
    <source>
        <strain evidence="7">Bigg-433</strain>
    </source>
</reference>
<dbReference type="Proteomes" id="UP000646548">
    <property type="component" value="Unassembled WGS sequence"/>
</dbReference>
<feature type="domain" description="B box-type" evidence="5">
    <location>
        <begin position="49"/>
        <end position="89"/>
    </location>
</feature>
<name>A0A834FDR5_ORYME</name>
<sequence>MCDVCTQFKLQASKSCLVCLVSYCEAHLEPHHRVPTLRRHGLIEPVENLEERVCEKHSRVMELFCRQERVCICLLCSEAEHKGHQFVPVEEEAALQRENIESKEAQIKLMINDRMEKIKGVTEISEMSKVKAAQEMEHSEKLFTTLMEKVQNNQTKLKSNIEEKMRKSQERMQTVVGKLQEQIAELQRKNEKLQEISQNQDSLHLLQTLHSLQTILDQASSTQFWVYSDLCLETLRTSVSHIIDAFRAELKTLTCTESVTFDPSTAGGNLVVSDFGKRLKHPKITYSSSSSDDTDKFNLPMILGTKGFTSGRHYWEVIVGLRNNWDVGVAAETADRSGGAVLKRENGFFAIGKRGFDYQVHTTPYTVLHLCPRPKTLGVYLDYDEGRVSFYDVGEKLHIHSFVGMEFTGKLFPKMSLQVCHCCGWSKVTSYQGLRIHQGKKGCTPKGMRVMEHQQQYLFGQRNSMLDFGRCVIPENLEWNDLSLQVCHCGWTKETTYQELLIHQERMGCTLKGGLLTASAEPPRSAQRANSARYLEKAQVLTQNGVSGDKQINHGIKLEPKSTNLQSNFSSQQLKDYRLDKLENELRDVEAVFTEVFNILEVAQAAAMQPLEERKWLLEKEAKEMKDELGAEMTKLQVAVYELEYISALEDQILFLQRFPSLANQDDMKDWTEVELDTSLSFGSMRKITEELIEKFQQELNRLSSIAFWGLNCFSSGRSYWEVEVGNKTGWDLGVATGGASRKGKLTLSPENGYWVLVHYEEEKYAAMASVPLSLFLKENPTRVGLFVDYEEGLVSFYDVRAQSHIYSFTECSFKEELYPYFSPHLRVEEKNAQPLVICSGKQLEK</sequence>
<evidence type="ECO:0000259" key="6">
    <source>
        <dbReference type="PROSITE" id="PS50188"/>
    </source>
</evidence>
<evidence type="ECO:0000313" key="8">
    <source>
        <dbReference type="Proteomes" id="UP000646548"/>
    </source>
</evidence>
<dbReference type="Pfam" id="PF00643">
    <property type="entry name" value="zf-B_box"/>
    <property type="match status" value="1"/>
</dbReference>
<dbReference type="PROSITE" id="PS50188">
    <property type="entry name" value="B302_SPRY"/>
    <property type="match status" value="2"/>
</dbReference>
<accession>A0A834FDR5</accession>
<evidence type="ECO:0000256" key="1">
    <source>
        <dbReference type="ARBA" id="ARBA00022771"/>
    </source>
</evidence>
<dbReference type="Gene3D" id="2.60.120.920">
    <property type="match status" value="2"/>
</dbReference>
<dbReference type="InterPro" id="IPR043136">
    <property type="entry name" value="B30.2/SPRY_sf"/>
</dbReference>
<proteinExistence type="predicted"/>
<dbReference type="InterPro" id="IPR006574">
    <property type="entry name" value="PRY"/>
</dbReference>
<dbReference type="InterPro" id="IPR013320">
    <property type="entry name" value="ConA-like_dom_sf"/>
</dbReference>
<keyword evidence="1 3" id="KW-0863">Zinc-finger</keyword>
<dbReference type="SUPFAM" id="SSF57845">
    <property type="entry name" value="B-box zinc-binding domain"/>
    <property type="match status" value="1"/>
</dbReference>
<organism evidence="7 8">
    <name type="scientific">Oryzias melastigma</name>
    <name type="common">Marine medaka</name>
    <dbReference type="NCBI Taxonomy" id="30732"/>
    <lineage>
        <taxon>Eukaryota</taxon>
        <taxon>Metazoa</taxon>
        <taxon>Chordata</taxon>
        <taxon>Craniata</taxon>
        <taxon>Vertebrata</taxon>
        <taxon>Euteleostomi</taxon>
        <taxon>Actinopterygii</taxon>
        <taxon>Neopterygii</taxon>
        <taxon>Teleostei</taxon>
        <taxon>Neoteleostei</taxon>
        <taxon>Acanthomorphata</taxon>
        <taxon>Ovalentaria</taxon>
        <taxon>Atherinomorphae</taxon>
        <taxon>Beloniformes</taxon>
        <taxon>Adrianichthyidae</taxon>
        <taxon>Oryziinae</taxon>
        <taxon>Oryzias</taxon>
    </lineage>
</organism>
<feature type="domain" description="B30.2/SPRY" evidence="6">
    <location>
        <begin position="238"/>
        <end position="434"/>
    </location>
</feature>
<dbReference type="InterPro" id="IPR050143">
    <property type="entry name" value="TRIM/RBCC"/>
</dbReference>
<dbReference type="Gene3D" id="4.10.830.40">
    <property type="match status" value="1"/>
</dbReference>
<feature type="coiled-coil region" evidence="4">
    <location>
        <begin position="147"/>
        <end position="203"/>
    </location>
</feature>
<feature type="domain" description="B30.2/SPRY" evidence="6">
    <location>
        <begin position="641"/>
        <end position="845"/>
    </location>
</feature>
<dbReference type="InterPro" id="IPR003879">
    <property type="entry name" value="Butyrophylin_SPRY"/>
</dbReference>
<dbReference type="Pfam" id="PF25600">
    <property type="entry name" value="TRIM_CC"/>
    <property type="match status" value="2"/>
</dbReference>
<evidence type="ECO:0000256" key="4">
    <source>
        <dbReference type="SAM" id="Coils"/>
    </source>
</evidence>
<dbReference type="InterPro" id="IPR003877">
    <property type="entry name" value="SPRY_dom"/>
</dbReference>
<dbReference type="SMART" id="SM00589">
    <property type="entry name" value="PRY"/>
    <property type="match status" value="1"/>
</dbReference>
<dbReference type="FunFam" id="2.60.120.920:FF:000004">
    <property type="entry name" value="Butyrophilin subfamily 1 member A1"/>
    <property type="match status" value="1"/>
</dbReference>
<gene>
    <name evidence="7" type="ORF">FQA47_024586</name>
</gene>
<dbReference type="CDD" id="cd19769">
    <property type="entry name" value="Bbox2_TRIM16-like"/>
    <property type="match status" value="1"/>
</dbReference>
<comment type="caution">
    <text evidence="7">The sequence shown here is derived from an EMBL/GenBank/DDBJ whole genome shotgun (WGS) entry which is preliminary data.</text>
</comment>
<dbReference type="GO" id="GO:0008270">
    <property type="term" value="F:zinc ion binding"/>
    <property type="evidence" value="ECO:0007669"/>
    <property type="project" value="UniProtKB-KW"/>
</dbReference>
<dbReference type="Pfam" id="PF00622">
    <property type="entry name" value="SPRY"/>
    <property type="match status" value="2"/>
</dbReference>
<dbReference type="PRINTS" id="PR01407">
    <property type="entry name" value="BUTYPHLNCDUF"/>
</dbReference>
<keyword evidence="1 3" id="KW-0479">Metal-binding</keyword>
<evidence type="ECO:0000256" key="2">
    <source>
        <dbReference type="ARBA" id="ARBA00022833"/>
    </source>
</evidence>